<organism evidence="2 3">
    <name type="scientific">Paractinoplanes rhizophilus</name>
    <dbReference type="NCBI Taxonomy" id="1416877"/>
    <lineage>
        <taxon>Bacteria</taxon>
        <taxon>Bacillati</taxon>
        <taxon>Actinomycetota</taxon>
        <taxon>Actinomycetes</taxon>
        <taxon>Micromonosporales</taxon>
        <taxon>Micromonosporaceae</taxon>
        <taxon>Paractinoplanes</taxon>
    </lineage>
</organism>
<gene>
    <name evidence="2" type="ORF">ACFQS1_16990</name>
</gene>
<keyword evidence="1" id="KW-0812">Transmembrane</keyword>
<proteinExistence type="predicted"/>
<dbReference type="RefSeq" id="WP_378969075.1">
    <property type="nucleotide sequence ID" value="NZ_JBHTBJ010000010.1"/>
</dbReference>
<comment type="caution">
    <text evidence="2">The sequence shown here is derived from an EMBL/GenBank/DDBJ whole genome shotgun (WGS) entry which is preliminary data.</text>
</comment>
<evidence type="ECO:0000313" key="3">
    <source>
        <dbReference type="Proteomes" id="UP001596548"/>
    </source>
</evidence>
<sequence>MNCRRHGSKPTIALWMLVAVADLAILVAATGVVAMLLIVVAMLAVGGGVVASRSLFRPPAQPAKVVARRRA</sequence>
<evidence type="ECO:0000256" key="1">
    <source>
        <dbReference type="SAM" id="Phobius"/>
    </source>
</evidence>
<protein>
    <submittedName>
        <fullName evidence="2">Uncharacterized protein</fullName>
    </submittedName>
</protein>
<name>A0ABW2HTI6_9ACTN</name>
<keyword evidence="1" id="KW-0472">Membrane</keyword>
<dbReference type="Proteomes" id="UP001596548">
    <property type="component" value="Unassembled WGS sequence"/>
</dbReference>
<keyword evidence="3" id="KW-1185">Reference proteome</keyword>
<keyword evidence="1" id="KW-1133">Transmembrane helix</keyword>
<evidence type="ECO:0000313" key="2">
    <source>
        <dbReference type="EMBL" id="MFC7275687.1"/>
    </source>
</evidence>
<feature type="transmembrane region" description="Helical" evidence="1">
    <location>
        <begin position="12"/>
        <end position="45"/>
    </location>
</feature>
<dbReference type="EMBL" id="JBHTBJ010000010">
    <property type="protein sequence ID" value="MFC7275687.1"/>
    <property type="molecule type" value="Genomic_DNA"/>
</dbReference>
<accession>A0ABW2HTI6</accession>
<reference evidence="3" key="1">
    <citation type="journal article" date="2019" name="Int. J. Syst. Evol. Microbiol.">
        <title>The Global Catalogue of Microorganisms (GCM) 10K type strain sequencing project: providing services to taxonomists for standard genome sequencing and annotation.</title>
        <authorList>
            <consortium name="The Broad Institute Genomics Platform"/>
            <consortium name="The Broad Institute Genome Sequencing Center for Infectious Disease"/>
            <person name="Wu L."/>
            <person name="Ma J."/>
        </authorList>
    </citation>
    <scope>NUCLEOTIDE SEQUENCE [LARGE SCALE GENOMIC DNA]</scope>
    <source>
        <strain evidence="3">XZYJT-10</strain>
    </source>
</reference>